<dbReference type="GO" id="GO:0005524">
    <property type="term" value="F:ATP binding"/>
    <property type="evidence" value="ECO:0007669"/>
    <property type="project" value="UniProtKB-UniRule"/>
</dbReference>
<dbReference type="GO" id="GO:0016887">
    <property type="term" value="F:ATP hydrolysis activity"/>
    <property type="evidence" value="ECO:0007669"/>
    <property type="project" value="RHEA"/>
</dbReference>
<dbReference type="Proteomes" id="UP000051859">
    <property type="component" value="Unassembled WGS sequence"/>
</dbReference>
<dbReference type="PANTHER" id="PTHR43788">
    <property type="entry name" value="DNA2/NAM7 HELICASE FAMILY MEMBER"/>
    <property type="match status" value="1"/>
</dbReference>
<dbReference type="GO" id="GO:0006310">
    <property type="term" value="P:DNA recombination"/>
    <property type="evidence" value="ECO:0007669"/>
    <property type="project" value="InterPro"/>
</dbReference>
<dbReference type="Gene3D" id="2.30.30.940">
    <property type="match status" value="1"/>
</dbReference>
<dbReference type="Gene3D" id="1.10.10.2220">
    <property type="match status" value="1"/>
</dbReference>
<dbReference type="InterPro" id="IPR041451">
    <property type="entry name" value="RecD2_SH13"/>
</dbReference>
<evidence type="ECO:0000313" key="6">
    <source>
        <dbReference type="EMBL" id="KRN94031.1"/>
    </source>
</evidence>
<dbReference type="GO" id="GO:0043139">
    <property type="term" value="F:5'-3' DNA helicase activity"/>
    <property type="evidence" value="ECO:0007669"/>
    <property type="project" value="UniProtKB-UniRule"/>
</dbReference>
<keyword evidence="3" id="KW-0413">Isomerase</keyword>
<dbReference type="Pfam" id="PF14490">
    <property type="entry name" value="HHH_RecD2"/>
    <property type="match status" value="1"/>
</dbReference>
<evidence type="ECO:0000259" key="5">
    <source>
        <dbReference type="SMART" id="SM00382"/>
    </source>
</evidence>
<dbReference type="AlphaFoldDB" id="A0A0R2KWQ9"/>
<dbReference type="InterPro" id="IPR050534">
    <property type="entry name" value="Coronavir_polyprotein_1ab"/>
</dbReference>
<feature type="region of interest" description="Disordered" evidence="4">
    <location>
        <begin position="737"/>
        <end position="774"/>
    </location>
</feature>
<feature type="binding site" evidence="3">
    <location>
        <begin position="368"/>
        <end position="372"/>
    </location>
    <ligand>
        <name>ATP</name>
        <dbReference type="ChEBI" id="CHEBI:30616"/>
    </ligand>
</feature>
<feature type="domain" description="AAA+ ATPase" evidence="5">
    <location>
        <begin position="357"/>
        <end position="518"/>
    </location>
</feature>
<keyword evidence="2 3" id="KW-0067">ATP-binding</keyword>
<evidence type="ECO:0000313" key="7">
    <source>
        <dbReference type="Proteomes" id="UP000051859"/>
    </source>
</evidence>
<dbReference type="SUPFAM" id="SSF52540">
    <property type="entry name" value="P-loop containing nucleoside triphosphate hydrolases"/>
    <property type="match status" value="1"/>
</dbReference>
<dbReference type="InterPro" id="IPR027785">
    <property type="entry name" value="UvrD-like_helicase_C"/>
</dbReference>
<dbReference type="CDD" id="cd18809">
    <property type="entry name" value="SF1_C_RecD"/>
    <property type="match status" value="1"/>
</dbReference>
<accession>A0A0R2KWQ9</accession>
<dbReference type="Gene3D" id="3.40.50.300">
    <property type="entry name" value="P-loop containing nucleotide triphosphate hydrolases"/>
    <property type="match status" value="2"/>
</dbReference>
<dbReference type="Pfam" id="PF13538">
    <property type="entry name" value="UvrD_C_2"/>
    <property type="match status" value="1"/>
</dbReference>
<dbReference type="PATRIC" id="fig|331679.3.peg.1711"/>
<comment type="similarity">
    <text evidence="3">Belongs to the RecD family. RecD2 subfamily.</text>
</comment>
<dbReference type="InterPro" id="IPR029493">
    <property type="entry name" value="RecD2-like_HHH"/>
</dbReference>
<name>A0A0R2KWQ9_9LACO</name>
<dbReference type="HAMAP" id="MF_01488">
    <property type="entry name" value="RecD2"/>
    <property type="match status" value="1"/>
</dbReference>
<dbReference type="STRING" id="331679.IV81_GL001674"/>
<sequence length="811" mass="89433">MAFEKMDLFGNADSKSPKLDNKVELVGEISAVFFESPDSLFKVLLITVEENDFNWDEDQIVVTGNIADIQEGQKYRFSGKLVSHPKYGNQVQVYQYTVFVPNTEDGIVAYLSGNQFKGIGKRTAEKVVDALGDDAINEIKKNPEVLKNIGVSVKQADIISDVLNQSNGLEDILIKLGDLGITGNIASSIINKYHEDALRIIEDNPYRLADEVDNVGFKRADGIARKMGIKPDFPARLQAGILETIKEWSNSTGDTYITADNLLQRATELLGESATAEMIANQVLELGKSGRIVGEDGKIYLKWLFQAEVAIGQRVRQMIGNISESKKQIKKAIQIVESNLVLKYDKIQNAAIELALSNSLTIITGGPGTGKTTIIKGLINSFAELNGISLDPNEYTESKFPIQLVAPTGRAAKRLNQVTNVPAKTIHRLLGLNGKDDLKDEEVKQLEGSLLVVDEMSMVDTGLFNTLINAVNPDMQVVLVGDKDQLPSVGPGQVFNDLIKSDVIPTVSLTKIYRQEADSSIIQLAHDIQNGKLPSDFTKNKKDKSFFLANASQVANAIDQIAQKAVEKGISKSDIQVLAPMYKGSAGINEINRHLQKVLNPPESLKPKSINAKDQDFRIGDKVLQLVNSPENNIFNGDIGEITGLVTEKEGKGQAHLIVDYDGNEVTYSKSDLGQLTLAYCISIHKSQGSEFPFVILPMVRQYYRMLQRNLLYTGLTRASNSIILLGEPDAYTQAVKNESSNRDTSLRLRINPDHIDDPTREEKPSLFQNDPENVESSVPEATTLTNHLVQIEKVDPMIGMENITPYDFLE</sequence>
<dbReference type="InterPro" id="IPR006345">
    <property type="entry name" value="RecD2"/>
</dbReference>
<dbReference type="RefSeq" id="WP_057802685.1">
    <property type="nucleotide sequence ID" value="NZ_JQBX01000008.1"/>
</dbReference>
<gene>
    <name evidence="3" type="primary">recD2</name>
    <name evidence="6" type="ORF">IV81_GL001674</name>
</gene>
<keyword evidence="3" id="KW-0238">DNA-binding</keyword>
<dbReference type="PANTHER" id="PTHR43788:SF6">
    <property type="entry name" value="DNA HELICASE B"/>
    <property type="match status" value="1"/>
</dbReference>
<proteinExistence type="inferred from homology"/>
<dbReference type="NCBIfam" id="TIGR01448">
    <property type="entry name" value="recD_rel"/>
    <property type="match status" value="1"/>
</dbReference>
<keyword evidence="3" id="KW-0378">Hydrolase</keyword>
<dbReference type="GO" id="GO:0003677">
    <property type="term" value="F:DNA binding"/>
    <property type="evidence" value="ECO:0007669"/>
    <property type="project" value="UniProtKB-UniRule"/>
</dbReference>
<keyword evidence="7" id="KW-1185">Reference proteome</keyword>
<dbReference type="InterPro" id="IPR055446">
    <property type="entry name" value="RecD2_N_OB"/>
</dbReference>
<dbReference type="InterPro" id="IPR027417">
    <property type="entry name" value="P-loop_NTPase"/>
</dbReference>
<organism evidence="6 7">
    <name type="scientific">Pediococcus stilesii</name>
    <dbReference type="NCBI Taxonomy" id="331679"/>
    <lineage>
        <taxon>Bacteria</taxon>
        <taxon>Bacillati</taxon>
        <taxon>Bacillota</taxon>
        <taxon>Bacilli</taxon>
        <taxon>Lactobacillales</taxon>
        <taxon>Lactobacillaceae</taxon>
        <taxon>Pediococcus</taxon>
    </lineage>
</organism>
<dbReference type="EMBL" id="JQBX01000008">
    <property type="protein sequence ID" value="KRN94031.1"/>
    <property type="molecule type" value="Genomic_DNA"/>
</dbReference>
<protein>
    <recommendedName>
        <fullName evidence="3">ATP-dependent RecD2 DNA helicase</fullName>
        <ecNumber evidence="3">5.6.2.3</ecNumber>
    </recommendedName>
    <alternativeName>
        <fullName evidence="3">DNA 5'-3' helicase subunit RecD2</fullName>
    </alternativeName>
</protein>
<dbReference type="InterPro" id="IPR003593">
    <property type="entry name" value="AAA+_ATPase"/>
</dbReference>
<dbReference type="Pfam" id="PF18335">
    <property type="entry name" value="SH3_13"/>
    <property type="match status" value="1"/>
</dbReference>
<evidence type="ECO:0000256" key="2">
    <source>
        <dbReference type="ARBA" id="ARBA00022840"/>
    </source>
</evidence>
<reference evidence="6 7" key="1">
    <citation type="journal article" date="2015" name="Genome Announc.">
        <title>Expanding the biotechnology potential of lactobacilli through comparative genomics of 213 strains and associated genera.</title>
        <authorList>
            <person name="Sun Z."/>
            <person name="Harris H.M."/>
            <person name="McCann A."/>
            <person name="Guo C."/>
            <person name="Argimon S."/>
            <person name="Zhang W."/>
            <person name="Yang X."/>
            <person name="Jeffery I.B."/>
            <person name="Cooney J.C."/>
            <person name="Kagawa T.F."/>
            <person name="Liu W."/>
            <person name="Song Y."/>
            <person name="Salvetti E."/>
            <person name="Wrobel A."/>
            <person name="Rasinkangas P."/>
            <person name="Parkhill J."/>
            <person name="Rea M.C."/>
            <person name="O'Sullivan O."/>
            <person name="Ritari J."/>
            <person name="Douillard F.P."/>
            <person name="Paul Ross R."/>
            <person name="Yang R."/>
            <person name="Briner A.E."/>
            <person name="Felis G.E."/>
            <person name="de Vos W.M."/>
            <person name="Barrangou R."/>
            <person name="Klaenhammer T.R."/>
            <person name="Caufield P.W."/>
            <person name="Cui Y."/>
            <person name="Zhang H."/>
            <person name="O'Toole P.W."/>
        </authorList>
    </citation>
    <scope>NUCLEOTIDE SEQUENCE [LARGE SCALE GENOMIC DNA]</scope>
    <source>
        <strain evidence="6 7">DSM 18001</strain>
    </source>
</reference>
<dbReference type="EC" id="5.6.2.3" evidence="3"/>
<dbReference type="GO" id="GO:0009338">
    <property type="term" value="C:exodeoxyribonuclease V complex"/>
    <property type="evidence" value="ECO:0007669"/>
    <property type="project" value="TreeGrafter"/>
</dbReference>
<comment type="function">
    <text evidence="3">DNA-dependent ATPase and ATP-dependent 5'-3' DNA helicase. Has no activity on blunt DNA or DNA with 3'-overhangs, requires at least 10 bases of 5'-ssDNA for helicase activity.</text>
</comment>
<evidence type="ECO:0000256" key="1">
    <source>
        <dbReference type="ARBA" id="ARBA00022741"/>
    </source>
</evidence>
<dbReference type="CDD" id="cd17933">
    <property type="entry name" value="DEXSc_RecD-like"/>
    <property type="match status" value="1"/>
</dbReference>
<evidence type="ECO:0000256" key="3">
    <source>
        <dbReference type="HAMAP-Rule" id="MF_01488"/>
    </source>
</evidence>
<keyword evidence="1 3" id="KW-0547">Nucleotide-binding</keyword>
<comment type="catalytic activity">
    <reaction evidence="3">
        <text>ATP + H2O = ADP + phosphate + H(+)</text>
        <dbReference type="Rhea" id="RHEA:13065"/>
        <dbReference type="ChEBI" id="CHEBI:15377"/>
        <dbReference type="ChEBI" id="CHEBI:15378"/>
        <dbReference type="ChEBI" id="CHEBI:30616"/>
        <dbReference type="ChEBI" id="CHEBI:43474"/>
        <dbReference type="ChEBI" id="CHEBI:456216"/>
        <dbReference type="EC" id="5.6.2.3"/>
    </reaction>
</comment>
<keyword evidence="3 6" id="KW-0347">Helicase</keyword>
<feature type="compositionally biased region" description="Basic and acidic residues" evidence="4">
    <location>
        <begin position="740"/>
        <end position="765"/>
    </location>
</feature>
<dbReference type="SMART" id="SM00382">
    <property type="entry name" value="AAA"/>
    <property type="match status" value="1"/>
</dbReference>
<evidence type="ECO:0000256" key="4">
    <source>
        <dbReference type="SAM" id="MobiDB-lite"/>
    </source>
</evidence>
<dbReference type="GO" id="GO:0017116">
    <property type="term" value="F:single-stranded DNA helicase activity"/>
    <property type="evidence" value="ECO:0007669"/>
    <property type="project" value="TreeGrafter"/>
</dbReference>
<dbReference type="Pfam" id="PF13604">
    <property type="entry name" value="AAA_30"/>
    <property type="match status" value="1"/>
</dbReference>
<comment type="caution">
    <text evidence="6">The sequence shown here is derived from an EMBL/GenBank/DDBJ whole genome shotgun (WGS) entry which is preliminary data.</text>
</comment>
<dbReference type="Pfam" id="PF23139">
    <property type="entry name" value="OB_YrrC"/>
    <property type="match status" value="1"/>
</dbReference>